<reference evidence="2 3" key="1">
    <citation type="submission" date="2018-03" db="EMBL/GenBank/DDBJ databases">
        <title>The Complete Genome of Celeribacter baekdonensis strain LH4, a Thiosulfate-Oxidizing Alphaproteobacterium Isolated from Gulf of Mexico Continental Slope Sediments.</title>
        <authorList>
            <person name="Flood B.E."/>
            <person name="Bailey J.V."/>
            <person name="Leprich D."/>
        </authorList>
    </citation>
    <scope>NUCLEOTIDE SEQUENCE [LARGE SCALE GENOMIC DNA]</scope>
    <source>
        <strain evidence="2 3">LH4</strain>
    </source>
</reference>
<feature type="region of interest" description="Disordered" evidence="1">
    <location>
        <begin position="51"/>
        <end position="79"/>
    </location>
</feature>
<dbReference type="Proteomes" id="UP000241447">
    <property type="component" value="Chromosome"/>
</dbReference>
<dbReference type="KEGG" id="cbak:DA792_09020"/>
<evidence type="ECO:0000313" key="2">
    <source>
        <dbReference type="EMBL" id="AVW91204.1"/>
    </source>
</evidence>
<protein>
    <submittedName>
        <fullName evidence="2">Uncharacterized protein</fullName>
    </submittedName>
</protein>
<accession>A0A2R4M1W5</accession>
<sequence length="79" mass="8418">MLRSGCVALVVMEITKPEDLTEGRRLHLVAQEGIGSTAAHTRRHCPPAFATAHTQTDTSLPRCALTPGPTPRRDGSPCA</sequence>
<organism evidence="2 3">
    <name type="scientific">Celeribacter baekdonensis</name>
    <dbReference type="NCBI Taxonomy" id="875171"/>
    <lineage>
        <taxon>Bacteria</taxon>
        <taxon>Pseudomonadati</taxon>
        <taxon>Pseudomonadota</taxon>
        <taxon>Alphaproteobacteria</taxon>
        <taxon>Rhodobacterales</taxon>
        <taxon>Roseobacteraceae</taxon>
        <taxon>Celeribacter</taxon>
    </lineage>
</organism>
<name>A0A2R4M1W5_9RHOB</name>
<gene>
    <name evidence="2" type="ORF">DA792_09020</name>
</gene>
<evidence type="ECO:0000313" key="3">
    <source>
        <dbReference type="Proteomes" id="UP000241447"/>
    </source>
</evidence>
<dbReference type="AlphaFoldDB" id="A0A2R4M1W5"/>
<evidence type="ECO:0000256" key="1">
    <source>
        <dbReference type="SAM" id="MobiDB-lite"/>
    </source>
</evidence>
<proteinExistence type="predicted"/>
<dbReference type="EMBL" id="CP028475">
    <property type="protein sequence ID" value="AVW91204.1"/>
    <property type="molecule type" value="Genomic_DNA"/>
</dbReference>